<sequence>MRESETSPDEQVVSLLAPEFEEDPIGALARLRERSPLVRVGFPGGKRVWLMTRSEEIRKVVSDPRFVVDASRVPGHEGPSVTEQVLATLDLSDKLRDYFGVNLMLEDGESHVRLRRFLAPAFTVRRIEALRPRIEEISASLLDVLDRKGSGDLLHEYAAPLTSAVICELIGIDEADQPQIRKWMGEYANAEADFTTSLLSMCEHIEELIGRRRARPANDMISTLVQAVDTDGVRLSEADIISLAVTLVNAAYHTMNDFILNAVLVLEDNPAQLSLLRAHPQGLPHALEELMRIAPSVANAGTRYATQDLELAGVSICQGDALTGSIRSANFDPRYFPRPEQCDIQRVQKPGEGHLSFGTGPHRCIGAALANLEGEVAIDHLMIQRDSLEVTVSRGELTYHDPLPGGAPRLLTSLPVRI</sequence>
<evidence type="ECO:0000256" key="2">
    <source>
        <dbReference type="RuleBase" id="RU000461"/>
    </source>
</evidence>
<keyword evidence="2" id="KW-0479">Metal-binding</keyword>
<dbReference type="SUPFAM" id="SSF48264">
    <property type="entry name" value="Cytochrome P450"/>
    <property type="match status" value="1"/>
</dbReference>
<dbReference type="EMBL" id="JAMQAW010000025">
    <property type="protein sequence ID" value="MCM2390470.1"/>
    <property type="molecule type" value="Genomic_DNA"/>
</dbReference>
<dbReference type="RefSeq" id="WP_250920814.1">
    <property type="nucleotide sequence ID" value="NZ_JAMQAW010000025.1"/>
</dbReference>
<gene>
    <name evidence="3" type="ORF">NBG84_19580</name>
</gene>
<accession>A0ABT0UQU1</accession>
<keyword evidence="2" id="KW-0349">Heme</keyword>
<reference evidence="3" key="1">
    <citation type="submission" date="2022-06" db="EMBL/GenBank/DDBJ databases">
        <title>Genome public.</title>
        <authorList>
            <person name="Sun Q."/>
        </authorList>
    </citation>
    <scope>NUCLEOTIDE SEQUENCE</scope>
    <source>
        <strain evidence="3">CWNU-1</strain>
    </source>
</reference>
<dbReference type="InterPro" id="IPR001128">
    <property type="entry name" value="Cyt_P450"/>
</dbReference>
<dbReference type="Gene3D" id="1.10.630.10">
    <property type="entry name" value="Cytochrome P450"/>
    <property type="match status" value="1"/>
</dbReference>
<evidence type="ECO:0000256" key="1">
    <source>
        <dbReference type="ARBA" id="ARBA00010617"/>
    </source>
</evidence>
<evidence type="ECO:0000313" key="3">
    <source>
        <dbReference type="EMBL" id="MCM2390470.1"/>
    </source>
</evidence>
<protein>
    <submittedName>
        <fullName evidence="3">Cytochrome P450</fullName>
    </submittedName>
</protein>
<dbReference type="InterPro" id="IPR036396">
    <property type="entry name" value="Cyt_P450_sf"/>
</dbReference>
<proteinExistence type="inferred from homology"/>
<keyword evidence="2" id="KW-0503">Monooxygenase</keyword>
<organism evidence="3 4">
    <name type="scientific">Streptomyces albipurpureus</name>
    <dbReference type="NCBI Taxonomy" id="2897419"/>
    <lineage>
        <taxon>Bacteria</taxon>
        <taxon>Bacillati</taxon>
        <taxon>Actinomycetota</taxon>
        <taxon>Actinomycetes</taxon>
        <taxon>Kitasatosporales</taxon>
        <taxon>Streptomycetaceae</taxon>
        <taxon>Streptomyces</taxon>
    </lineage>
</organism>
<comment type="caution">
    <text evidence="3">The sequence shown here is derived from an EMBL/GenBank/DDBJ whole genome shotgun (WGS) entry which is preliminary data.</text>
</comment>
<dbReference type="InterPro" id="IPR002397">
    <property type="entry name" value="Cyt_P450_B"/>
</dbReference>
<evidence type="ECO:0000313" key="4">
    <source>
        <dbReference type="Proteomes" id="UP001431429"/>
    </source>
</evidence>
<dbReference type="PRINTS" id="PR00359">
    <property type="entry name" value="BP450"/>
</dbReference>
<keyword evidence="4" id="KW-1185">Reference proteome</keyword>
<name>A0ABT0UQU1_9ACTN</name>
<keyword evidence="2" id="KW-0560">Oxidoreductase</keyword>
<dbReference type="Proteomes" id="UP001431429">
    <property type="component" value="Unassembled WGS sequence"/>
</dbReference>
<comment type="similarity">
    <text evidence="1 2">Belongs to the cytochrome P450 family.</text>
</comment>
<dbReference type="InterPro" id="IPR017972">
    <property type="entry name" value="Cyt_P450_CS"/>
</dbReference>
<dbReference type="PROSITE" id="PS00086">
    <property type="entry name" value="CYTOCHROME_P450"/>
    <property type="match status" value="1"/>
</dbReference>
<keyword evidence="2" id="KW-0408">Iron</keyword>
<dbReference type="PANTHER" id="PTHR46696">
    <property type="entry name" value="P450, PUTATIVE (EUROFUNG)-RELATED"/>
    <property type="match status" value="1"/>
</dbReference>
<dbReference type="PANTHER" id="PTHR46696:SF1">
    <property type="entry name" value="CYTOCHROME P450 YJIB-RELATED"/>
    <property type="match status" value="1"/>
</dbReference>
<dbReference type="Pfam" id="PF00067">
    <property type="entry name" value="p450"/>
    <property type="match status" value="1"/>
</dbReference>